<protein>
    <submittedName>
        <fullName evidence="1">Uncharacterized protein</fullName>
    </submittedName>
</protein>
<proteinExistence type="predicted"/>
<evidence type="ECO:0000313" key="1">
    <source>
        <dbReference type="EMBL" id="MET4720712.1"/>
    </source>
</evidence>
<gene>
    <name evidence="1" type="ORF">ABIF63_004818</name>
</gene>
<organism evidence="1 2">
    <name type="scientific">Bradyrhizobium japonicum</name>
    <dbReference type="NCBI Taxonomy" id="375"/>
    <lineage>
        <taxon>Bacteria</taxon>
        <taxon>Pseudomonadati</taxon>
        <taxon>Pseudomonadota</taxon>
        <taxon>Alphaproteobacteria</taxon>
        <taxon>Hyphomicrobiales</taxon>
        <taxon>Nitrobacteraceae</taxon>
        <taxon>Bradyrhizobium</taxon>
    </lineage>
</organism>
<comment type="caution">
    <text evidence="1">The sequence shown here is derived from an EMBL/GenBank/DDBJ whole genome shotgun (WGS) entry which is preliminary data.</text>
</comment>
<accession>A0ABV2RUZ4</accession>
<reference evidence="1 2" key="1">
    <citation type="submission" date="2024-06" db="EMBL/GenBank/DDBJ databases">
        <title>Genomic Encyclopedia of Type Strains, Phase V (KMG-V): Genome sequencing to study the core and pangenomes of soil and plant-associated prokaryotes.</title>
        <authorList>
            <person name="Whitman W."/>
        </authorList>
    </citation>
    <scope>NUCLEOTIDE SEQUENCE [LARGE SCALE GENOMIC DNA]</scope>
    <source>
        <strain evidence="1 2">USDA 160</strain>
    </source>
</reference>
<dbReference type="EMBL" id="JBEPTQ010000002">
    <property type="protein sequence ID" value="MET4720712.1"/>
    <property type="molecule type" value="Genomic_DNA"/>
</dbReference>
<name>A0ABV2RUZ4_BRAJP</name>
<evidence type="ECO:0000313" key="2">
    <source>
        <dbReference type="Proteomes" id="UP001549291"/>
    </source>
</evidence>
<sequence length="39" mass="4217">MRLLAALIIAAAAYCAAFVLQRVAGDPPPAPWHTSRLQR</sequence>
<dbReference type="Proteomes" id="UP001549291">
    <property type="component" value="Unassembled WGS sequence"/>
</dbReference>
<keyword evidence="2" id="KW-1185">Reference proteome</keyword>